<keyword evidence="4" id="KW-1185">Reference proteome</keyword>
<feature type="region of interest" description="Disordered" evidence="1">
    <location>
        <begin position="1"/>
        <end position="22"/>
    </location>
</feature>
<dbReference type="AlphaFoldDB" id="A0AAI9SW37"/>
<dbReference type="Pfam" id="PF01585">
    <property type="entry name" value="G-patch"/>
    <property type="match status" value="1"/>
</dbReference>
<dbReference type="Proteomes" id="UP001202479">
    <property type="component" value="Unassembled WGS sequence"/>
</dbReference>
<dbReference type="PROSITE" id="PS50174">
    <property type="entry name" value="G_PATCH"/>
    <property type="match status" value="1"/>
</dbReference>
<evidence type="ECO:0000313" key="3">
    <source>
        <dbReference type="EMBL" id="KAI3403934.2"/>
    </source>
</evidence>
<dbReference type="InterPro" id="IPR000467">
    <property type="entry name" value="G_patch_dom"/>
</dbReference>
<evidence type="ECO:0000313" key="4">
    <source>
        <dbReference type="Proteomes" id="UP001202479"/>
    </source>
</evidence>
<evidence type="ECO:0000256" key="1">
    <source>
        <dbReference type="SAM" id="MobiDB-lite"/>
    </source>
</evidence>
<accession>A0AAI9SW37</accession>
<gene>
    <name evidence="3" type="ORF">KGF56_003364</name>
</gene>
<name>A0AAI9SW37_9ASCO</name>
<evidence type="ECO:0000259" key="2">
    <source>
        <dbReference type="PROSITE" id="PS50174"/>
    </source>
</evidence>
<sequence>MTSFGNEQVLFQKPKHGSNEVGNMTVTGESLSMIMAASGMHDEYSDLEDSSDDVNVNVHDDDDGDDVVESERRELLDTDIPNSSIYSRYGIGAKLLMRMGYQEGKGLGSNQTGIVNPIESIGTKGRSGVGFENPMRVKDQAVADLSLDAKKDSFGIKLERLKSKVFDVMFKLEKIDAPIPHQLQIWLRDVKEGNETDIDLIENIYKQLITVSENLTIFNQREKLLDYELQQVDDSDIDSLILQLSSTRDLVKSWSLSTKIENLSIDQVLEQLTTSDMKDTYISESVFLSILKPRLDRLLGVELSSLEEQEKLVVPALCDLSQSCSKFTIDADKLCQFDSFLFKQYSKQIVELLKRGQNSKGFDGEEVEMVITTVLSLWMRNPVFVNSKIVFGLLLKEIFIDHIMAMINTWDVGSKNLLSITVQDYLTLFSNPDTMMSLHKIYEAFCLKIRKHIDYENPSSVWFCLSRDYHRIIPQIKSILEIWIPEISLYEQKQGESLLRLFEKSFVNWIAQSDLDNESIFDIIFLICEVTVSMCESTLAILMYMVFNTWIGKLISVYNRNPQNVPEWYSRWYSYFCSKWNTVDTTIQEIISWYLTKGLTIIQSNFDAAVCDELPMLGGLRHPNTDQFFFKDTITTNAHGIPLHQLLTTFKDIVFEYCSNKEIMVKILKDKVHRNSGSQIIEFSANSRTIYGYIDDDVLWVCTTEEFEDGEYEPILLPQLARNLHL</sequence>
<dbReference type="InterPro" id="IPR045211">
    <property type="entry name" value="TFP11/STIP/Ntr1"/>
</dbReference>
<reference evidence="3" key="1">
    <citation type="journal article" date="2022" name="DNA Res.">
        <title>Genome analysis of five recently described species of the CUG-Ser clade uncovers Candida theae as a new hybrid lineage with pathogenic potential in the Candida parapsilosis species complex.</title>
        <authorList>
            <person name="Mixao V."/>
            <person name="Del Olmo V."/>
            <person name="Hegedusova E."/>
            <person name="Saus E."/>
            <person name="Pryszcz L."/>
            <person name="Cillingova A."/>
            <person name="Nosek J."/>
            <person name="Gabaldon T."/>
        </authorList>
    </citation>
    <scope>NUCLEOTIDE SEQUENCE</scope>
    <source>
        <strain evidence="3">CBS 10844</strain>
    </source>
</reference>
<dbReference type="PANTHER" id="PTHR23329">
    <property type="entry name" value="TUFTELIN-INTERACTING PROTEIN 11-RELATED"/>
    <property type="match status" value="1"/>
</dbReference>
<dbReference type="SMART" id="SM00443">
    <property type="entry name" value="G_patch"/>
    <property type="match status" value="1"/>
</dbReference>
<feature type="domain" description="G-patch" evidence="2">
    <location>
        <begin position="88"/>
        <end position="134"/>
    </location>
</feature>
<dbReference type="GeneID" id="73380979"/>
<dbReference type="RefSeq" id="XP_049179681.1">
    <property type="nucleotide sequence ID" value="XM_049324689.1"/>
</dbReference>
<organism evidence="3 4">
    <name type="scientific">Candida oxycetoniae</name>
    <dbReference type="NCBI Taxonomy" id="497107"/>
    <lineage>
        <taxon>Eukaryota</taxon>
        <taxon>Fungi</taxon>
        <taxon>Dikarya</taxon>
        <taxon>Ascomycota</taxon>
        <taxon>Saccharomycotina</taxon>
        <taxon>Pichiomycetes</taxon>
        <taxon>Debaryomycetaceae</taxon>
        <taxon>Candida/Lodderomyces clade</taxon>
        <taxon>Candida</taxon>
    </lineage>
</organism>
<comment type="caution">
    <text evidence="3">The sequence shown here is derived from an EMBL/GenBank/DDBJ whole genome shotgun (WGS) entry which is preliminary data.</text>
</comment>
<dbReference type="GO" id="GO:0071008">
    <property type="term" value="C:U2-type post-mRNA release spliceosomal complex"/>
    <property type="evidence" value="ECO:0007669"/>
    <property type="project" value="TreeGrafter"/>
</dbReference>
<proteinExistence type="predicted"/>
<dbReference type="GO" id="GO:0000390">
    <property type="term" value="P:spliceosomal complex disassembly"/>
    <property type="evidence" value="ECO:0007669"/>
    <property type="project" value="InterPro"/>
</dbReference>
<protein>
    <recommendedName>
        <fullName evidence="2">G-patch domain-containing protein</fullName>
    </recommendedName>
</protein>
<dbReference type="EMBL" id="JAHUZD010000118">
    <property type="protein sequence ID" value="KAI3403934.2"/>
    <property type="molecule type" value="Genomic_DNA"/>
</dbReference>
<dbReference type="PANTHER" id="PTHR23329:SF1">
    <property type="entry name" value="TUFTELIN-INTERACTING PROTEIN 11"/>
    <property type="match status" value="1"/>
</dbReference>
<dbReference type="GO" id="GO:0003676">
    <property type="term" value="F:nucleic acid binding"/>
    <property type="evidence" value="ECO:0007669"/>
    <property type="project" value="InterPro"/>
</dbReference>